<organism evidence="4 5">
    <name type="scientific">Miscanthus lutarioriparius</name>
    <dbReference type="NCBI Taxonomy" id="422564"/>
    <lineage>
        <taxon>Eukaryota</taxon>
        <taxon>Viridiplantae</taxon>
        <taxon>Streptophyta</taxon>
        <taxon>Embryophyta</taxon>
        <taxon>Tracheophyta</taxon>
        <taxon>Spermatophyta</taxon>
        <taxon>Magnoliopsida</taxon>
        <taxon>Liliopsida</taxon>
        <taxon>Poales</taxon>
        <taxon>Poaceae</taxon>
        <taxon>PACMAD clade</taxon>
        <taxon>Panicoideae</taxon>
        <taxon>Andropogonodae</taxon>
        <taxon>Andropogoneae</taxon>
        <taxon>Saccharinae</taxon>
        <taxon>Miscanthus</taxon>
    </lineage>
</organism>
<evidence type="ECO:0000256" key="1">
    <source>
        <dbReference type="SAM" id="MobiDB-lite"/>
    </source>
</evidence>
<dbReference type="Proteomes" id="UP000604825">
    <property type="component" value="Unassembled WGS sequence"/>
</dbReference>
<feature type="compositionally biased region" description="Polar residues" evidence="1">
    <location>
        <begin position="35"/>
        <end position="44"/>
    </location>
</feature>
<gene>
    <name evidence="4" type="ORF">NCGR_LOCUS64032</name>
</gene>
<feature type="compositionally biased region" description="Basic and acidic residues" evidence="1">
    <location>
        <begin position="46"/>
        <end position="64"/>
    </location>
</feature>
<evidence type="ECO:0000313" key="5">
    <source>
        <dbReference type="Proteomes" id="UP000604825"/>
    </source>
</evidence>
<feature type="chain" id="PRO_5032555575" evidence="3">
    <location>
        <begin position="31"/>
        <end position="243"/>
    </location>
</feature>
<name>A0A811SCK4_9POAL</name>
<keyword evidence="2" id="KW-0812">Transmembrane</keyword>
<feature type="transmembrane region" description="Helical" evidence="2">
    <location>
        <begin position="153"/>
        <end position="174"/>
    </location>
</feature>
<comment type="caution">
    <text evidence="4">The sequence shown here is derived from an EMBL/GenBank/DDBJ whole genome shotgun (WGS) entry which is preliminary data.</text>
</comment>
<evidence type="ECO:0000256" key="3">
    <source>
        <dbReference type="SAM" id="SignalP"/>
    </source>
</evidence>
<keyword evidence="2" id="KW-1133">Transmembrane helix</keyword>
<keyword evidence="5" id="KW-1185">Reference proteome</keyword>
<evidence type="ECO:0000256" key="2">
    <source>
        <dbReference type="SAM" id="Phobius"/>
    </source>
</evidence>
<protein>
    <submittedName>
        <fullName evidence="4">Uncharacterized protein</fullName>
    </submittedName>
</protein>
<accession>A0A811SCK4</accession>
<keyword evidence="2" id="KW-0472">Membrane</keyword>
<dbReference type="EMBL" id="CAJGYO010000019">
    <property type="protein sequence ID" value="CAD6339934.1"/>
    <property type="molecule type" value="Genomic_DNA"/>
</dbReference>
<proteinExistence type="predicted"/>
<reference evidence="4" key="1">
    <citation type="submission" date="2020-10" db="EMBL/GenBank/DDBJ databases">
        <authorList>
            <person name="Han B."/>
            <person name="Lu T."/>
            <person name="Zhao Q."/>
            <person name="Huang X."/>
            <person name="Zhao Y."/>
        </authorList>
    </citation>
    <scope>NUCLEOTIDE SEQUENCE</scope>
</reference>
<feature type="signal peptide" evidence="3">
    <location>
        <begin position="1"/>
        <end position="30"/>
    </location>
</feature>
<dbReference type="AlphaFoldDB" id="A0A811SCK4"/>
<evidence type="ECO:0000313" key="4">
    <source>
        <dbReference type="EMBL" id="CAD6339934.1"/>
    </source>
</evidence>
<keyword evidence="3" id="KW-0732">Signal</keyword>
<sequence>MDSKARACMQFVRSSLQCLLLPLLAGLQWPQPINRQSMQPQSIGKEQPRFHGDSGRLEPGGLDRHNKKKRKKRKRIRSCLGGWTCDVDVLDCLDMEDDCSLMFRAAPKARRKVGAKYQSKVVEISVRMHSYVTSTPHFGQSRLCNQWRMQRIFFIYIIISVSATTTLFKSICFIGQQLNMEFLGYSIIQIGYRSSTKENLCPAYENVVDLTIHCSDTRGYYIFSPLFVVFLDSDAASAKPKGK</sequence>
<feature type="region of interest" description="Disordered" evidence="1">
    <location>
        <begin position="35"/>
        <end position="69"/>
    </location>
</feature>